<dbReference type="InterPro" id="IPR014730">
    <property type="entry name" value="ETF_a/b_N"/>
</dbReference>
<organism evidence="3 4">
    <name type="scientific">Azospirillum griseum</name>
    <dbReference type="NCBI Taxonomy" id="2496639"/>
    <lineage>
        <taxon>Bacteria</taxon>
        <taxon>Pseudomonadati</taxon>
        <taxon>Pseudomonadota</taxon>
        <taxon>Alphaproteobacteria</taxon>
        <taxon>Rhodospirillales</taxon>
        <taxon>Azospirillaceae</taxon>
        <taxon>Azospirillum</taxon>
    </lineage>
</organism>
<dbReference type="InterPro" id="IPR014729">
    <property type="entry name" value="Rossmann-like_a/b/a_fold"/>
</dbReference>
<gene>
    <name evidence="3" type="ORF">EJ903_17500</name>
</gene>
<reference evidence="3 4" key="1">
    <citation type="submission" date="2018-12" db="EMBL/GenBank/DDBJ databases">
        <authorList>
            <person name="Yang Y."/>
        </authorList>
    </citation>
    <scope>NUCLEOTIDE SEQUENCE [LARGE SCALE GENOMIC DNA]</scope>
    <source>
        <strain evidence="3 4">L-25-5w-1</strain>
    </source>
</reference>
<sequence>MVDVAVLLSVGRHPVSGRARRAPTDARALELALSLPPGRRTALHAGSPDSPALRDYLGMGLAELTVLAMAEGRDPTDALLARLRALSPAPSILLTGNRAEGGEDSGMLPYSLAHALGWAIVPDVVALTLNDDGSAELVQALARGQRRALRVAMPFVVTIHPAAPAPRPSAFGPARRGRITVEAVDAPEDTALAACAVRPWRDRPKRLTVGAPGGGSGGALDRLRAATEAKAGQGRLLVGPTPDEAARAIYDCLQEQGMLPR</sequence>
<dbReference type="EMBL" id="RXMA01000018">
    <property type="protein sequence ID" value="RTR17601.1"/>
    <property type="molecule type" value="Genomic_DNA"/>
</dbReference>
<dbReference type="Pfam" id="PF01012">
    <property type="entry name" value="ETF"/>
    <property type="match status" value="1"/>
</dbReference>
<accession>A0A3S0K2G3</accession>
<keyword evidence="1" id="KW-0249">Electron transport</keyword>
<evidence type="ECO:0000259" key="2">
    <source>
        <dbReference type="Pfam" id="PF01012"/>
    </source>
</evidence>
<evidence type="ECO:0000313" key="4">
    <source>
        <dbReference type="Proteomes" id="UP000277007"/>
    </source>
</evidence>
<evidence type="ECO:0000313" key="3">
    <source>
        <dbReference type="EMBL" id="RTR17601.1"/>
    </source>
</evidence>
<comment type="caution">
    <text evidence="3">The sequence shown here is derived from an EMBL/GenBank/DDBJ whole genome shotgun (WGS) entry which is preliminary data.</text>
</comment>
<proteinExistence type="predicted"/>
<dbReference type="SUPFAM" id="SSF52402">
    <property type="entry name" value="Adenine nucleotide alpha hydrolases-like"/>
    <property type="match status" value="1"/>
</dbReference>
<dbReference type="AlphaFoldDB" id="A0A3S0K2G3"/>
<keyword evidence="4" id="KW-1185">Reference proteome</keyword>
<dbReference type="Gene3D" id="3.40.50.620">
    <property type="entry name" value="HUPs"/>
    <property type="match status" value="1"/>
</dbReference>
<keyword evidence="1" id="KW-0813">Transport</keyword>
<dbReference type="OrthoDB" id="5598152at2"/>
<dbReference type="RefSeq" id="WP_126617822.1">
    <property type="nucleotide sequence ID" value="NZ_JBHUCY010000025.1"/>
</dbReference>
<protein>
    <submittedName>
        <fullName evidence="3">Electron transfer flavoprotein subunit beta</fullName>
    </submittedName>
</protein>
<feature type="domain" description="Electron transfer flavoprotein alpha/beta-subunit N-terminal" evidence="2">
    <location>
        <begin position="22"/>
        <end position="186"/>
    </location>
</feature>
<name>A0A3S0K2G3_9PROT</name>
<dbReference type="Proteomes" id="UP000277007">
    <property type="component" value="Unassembled WGS sequence"/>
</dbReference>
<evidence type="ECO:0000256" key="1">
    <source>
        <dbReference type="ARBA" id="ARBA00022982"/>
    </source>
</evidence>